<reference evidence="3" key="1">
    <citation type="submission" date="2023-07" db="EMBL/GenBank/DDBJ databases">
        <title>Functional and genomic diversity of the sorghum phyllosphere microbiome.</title>
        <authorList>
            <person name="Shade A."/>
        </authorList>
    </citation>
    <scope>NUCLEOTIDE SEQUENCE</scope>
    <source>
        <strain evidence="3">SORGH_AS_0457</strain>
    </source>
</reference>
<sequence>MQTLLLLALLAAPATASPADPGAGRDWQPGDHHVHSEWSVDWDRSTTPPTPIRGGDSSYTRSHNAERAWHFGLRWMVHTDHGGPGHSAVTRDHAYPALLQARQDVPEVIQFNGMEFDVPAGEHASLVIAPGAGEAEQLVTIERHYSRGEPLEAGSRDTHQHMLDALVHMRGLRPLPLMLINHPSRTATGVGQWGEVEPAELKAWHAAAPQVLVGMEGAPGHQATRSERGLYRNAAAPTFGGFDQMTTQVGGVWDQMLADGSRFWITASSDSHVNQRDGGSDFDPGEYSKTYVWARPEADDILGGVRAGRMFAVTGDLIDALELTVQAVDGSGGVGRMGEGVTVAAGTPMRVQLRVRTPDSANAIGRHPALRQLQLIVGSGTGQAPRMQTQRFTAKEWKQDGQWYQVTWELPAPPGGGFVRARGSNTDEPTPLADIKGEDPWQDLWFHSNPVFIGNPPP</sequence>
<comment type="caution">
    <text evidence="3">The sequence shown here is derived from an EMBL/GenBank/DDBJ whole genome shotgun (WGS) entry which is preliminary data.</text>
</comment>
<proteinExistence type="predicted"/>
<organism evidence="3 4">
    <name type="scientific">Stenotrophomonas rhizophila</name>
    <dbReference type="NCBI Taxonomy" id="216778"/>
    <lineage>
        <taxon>Bacteria</taxon>
        <taxon>Pseudomonadati</taxon>
        <taxon>Pseudomonadota</taxon>
        <taxon>Gammaproteobacteria</taxon>
        <taxon>Lysobacterales</taxon>
        <taxon>Lysobacteraceae</taxon>
        <taxon>Stenotrophomonas</taxon>
    </lineage>
</organism>
<feature type="region of interest" description="Disordered" evidence="1">
    <location>
        <begin position="15"/>
        <end position="59"/>
    </location>
</feature>
<dbReference type="RefSeq" id="WP_307107298.1">
    <property type="nucleotide sequence ID" value="NZ_JAUTAS010000001.1"/>
</dbReference>
<feature type="chain" id="PRO_5042983577" description="Phosphoesterase" evidence="2">
    <location>
        <begin position="20"/>
        <end position="458"/>
    </location>
</feature>
<name>A0AAP5AL01_9GAMM</name>
<evidence type="ECO:0000313" key="4">
    <source>
        <dbReference type="Proteomes" id="UP001226084"/>
    </source>
</evidence>
<dbReference type="SUPFAM" id="SSF89550">
    <property type="entry name" value="PHP domain-like"/>
    <property type="match status" value="1"/>
</dbReference>
<evidence type="ECO:0000313" key="3">
    <source>
        <dbReference type="EMBL" id="MDQ1109423.1"/>
    </source>
</evidence>
<protein>
    <recommendedName>
        <fullName evidence="5">Phosphoesterase</fullName>
    </recommendedName>
</protein>
<gene>
    <name evidence="3" type="ORF">QE424_002582</name>
</gene>
<dbReference type="AlphaFoldDB" id="A0AAP5AL01"/>
<evidence type="ECO:0000256" key="2">
    <source>
        <dbReference type="SAM" id="SignalP"/>
    </source>
</evidence>
<evidence type="ECO:0000256" key="1">
    <source>
        <dbReference type="SAM" id="MobiDB-lite"/>
    </source>
</evidence>
<dbReference type="Proteomes" id="UP001226084">
    <property type="component" value="Unassembled WGS sequence"/>
</dbReference>
<dbReference type="Gene3D" id="3.20.20.140">
    <property type="entry name" value="Metal-dependent hydrolases"/>
    <property type="match status" value="1"/>
</dbReference>
<accession>A0AAP5AL01</accession>
<keyword evidence="2" id="KW-0732">Signal</keyword>
<evidence type="ECO:0008006" key="5">
    <source>
        <dbReference type="Google" id="ProtNLM"/>
    </source>
</evidence>
<dbReference type="InterPro" id="IPR016195">
    <property type="entry name" value="Pol/histidinol_Pase-like"/>
</dbReference>
<feature type="compositionally biased region" description="Basic and acidic residues" evidence="1">
    <location>
        <begin position="28"/>
        <end position="44"/>
    </location>
</feature>
<dbReference type="EMBL" id="JAUTAS010000001">
    <property type="protein sequence ID" value="MDQ1109423.1"/>
    <property type="molecule type" value="Genomic_DNA"/>
</dbReference>
<feature type="signal peptide" evidence="2">
    <location>
        <begin position="1"/>
        <end position="19"/>
    </location>
</feature>